<proteinExistence type="predicted"/>
<name>A0A6J5MWC2_9CAUD</name>
<dbReference type="InterPro" id="IPR024654">
    <property type="entry name" value="Calcineurin-like_PHP_lpxH"/>
</dbReference>
<dbReference type="SUPFAM" id="SSF56300">
    <property type="entry name" value="Metallo-dependent phosphatases"/>
    <property type="match status" value="1"/>
</dbReference>
<sequence length="281" mass="31115">MTNEIKKVAVISDVHANIQGLEAALYDIAKFQPDEIWHTGDLVGYGAKPNAVIDMLRAVKAKGILGNHDEEALNTWGSAANFNDSARAAIMWTKDALSETSRAYLHNLRPMARFAIGSEHALLVHGSPRAPMWEYMSAHVARDAFDALKDFNADFGLYGHTHQAAEIYKRQGVDEIDINAMPLDEMMDRISMGWTYAPYIMNKLNPQMLEVEAAGAWMNAGSAGQPRDYDKRAAWLSLAVDKHGKTIRQIHRVEYDIQGAQKDILAAGLPVDLAERLEIGG</sequence>
<gene>
    <name evidence="2" type="ORF">UFOVP570_16</name>
</gene>
<dbReference type="PIRSF" id="PIRSF000883">
    <property type="entry name" value="Pesterase_MJ0912"/>
    <property type="match status" value="1"/>
</dbReference>
<dbReference type="Pfam" id="PF12850">
    <property type="entry name" value="Metallophos_2"/>
    <property type="match status" value="1"/>
</dbReference>
<dbReference type="InterPro" id="IPR029052">
    <property type="entry name" value="Metallo-depent_PP-like"/>
</dbReference>
<dbReference type="GO" id="GO:0016791">
    <property type="term" value="F:phosphatase activity"/>
    <property type="evidence" value="ECO:0007669"/>
    <property type="project" value="TreeGrafter"/>
</dbReference>
<dbReference type="PANTHER" id="PTHR42850">
    <property type="entry name" value="METALLOPHOSPHOESTERASE"/>
    <property type="match status" value="1"/>
</dbReference>
<dbReference type="EMBL" id="LR796541">
    <property type="protein sequence ID" value="CAB4150261.1"/>
    <property type="molecule type" value="Genomic_DNA"/>
</dbReference>
<evidence type="ECO:0000313" key="2">
    <source>
        <dbReference type="EMBL" id="CAB4150261.1"/>
    </source>
</evidence>
<evidence type="ECO:0000259" key="1">
    <source>
        <dbReference type="Pfam" id="PF12850"/>
    </source>
</evidence>
<dbReference type="Gene3D" id="3.60.21.10">
    <property type="match status" value="1"/>
</dbReference>
<dbReference type="CDD" id="cd00838">
    <property type="entry name" value="MPP_superfamily"/>
    <property type="match status" value="1"/>
</dbReference>
<dbReference type="PANTHER" id="PTHR42850:SF2">
    <property type="entry name" value="BLL5683 PROTEIN"/>
    <property type="match status" value="1"/>
</dbReference>
<feature type="domain" description="Calcineurin-like phosphoesterase" evidence="1">
    <location>
        <begin position="7"/>
        <end position="166"/>
    </location>
</feature>
<dbReference type="InterPro" id="IPR011152">
    <property type="entry name" value="Pesterase_MJ0912"/>
</dbReference>
<accession>A0A6J5MWC2</accession>
<organism evidence="2">
    <name type="scientific">uncultured Caudovirales phage</name>
    <dbReference type="NCBI Taxonomy" id="2100421"/>
    <lineage>
        <taxon>Viruses</taxon>
        <taxon>Duplodnaviria</taxon>
        <taxon>Heunggongvirae</taxon>
        <taxon>Uroviricota</taxon>
        <taxon>Caudoviricetes</taxon>
        <taxon>Peduoviridae</taxon>
        <taxon>Maltschvirus</taxon>
        <taxon>Maltschvirus maltsch</taxon>
    </lineage>
</organism>
<reference evidence="2" key="1">
    <citation type="submission" date="2020-04" db="EMBL/GenBank/DDBJ databases">
        <authorList>
            <person name="Chiriac C."/>
            <person name="Salcher M."/>
            <person name="Ghai R."/>
            <person name="Kavagutti S V."/>
        </authorList>
    </citation>
    <scope>NUCLEOTIDE SEQUENCE</scope>
</reference>
<dbReference type="InterPro" id="IPR050126">
    <property type="entry name" value="Ap4A_hydrolase"/>
</dbReference>
<protein>
    <submittedName>
        <fullName evidence="2">COG0622 Predicted phosphoesterase</fullName>
    </submittedName>
</protein>